<comment type="function">
    <text evidence="1">Part of the ABC transporter FtsEX involved in cellular division. Important for assembly or stability of the septal ring.</text>
</comment>
<dbReference type="AlphaFoldDB" id="A0A7M3MDM8"/>
<dbReference type="SMART" id="SM00382">
    <property type="entry name" value="AAA"/>
    <property type="match status" value="1"/>
</dbReference>
<dbReference type="InterPro" id="IPR003593">
    <property type="entry name" value="AAA+_ATPase"/>
</dbReference>
<dbReference type="SUPFAM" id="SSF52540">
    <property type="entry name" value="P-loop containing nucleoside triphosphate hydrolases"/>
    <property type="match status" value="1"/>
</dbReference>
<dbReference type="EMBL" id="QMIE01000010">
    <property type="protein sequence ID" value="TVM16700.1"/>
    <property type="molecule type" value="Genomic_DNA"/>
</dbReference>
<dbReference type="FunFam" id="3.40.50.300:FF:000056">
    <property type="entry name" value="Cell division ATP-binding protein FtsE"/>
    <property type="match status" value="1"/>
</dbReference>
<dbReference type="PROSITE" id="PS00211">
    <property type="entry name" value="ABC_TRANSPORTER_1"/>
    <property type="match status" value="1"/>
</dbReference>
<evidence type="ECO:0000256" key="1">
    <source>
        <dbReference type="ARBA" id="ARBA00002579"/>
    </source>
</evidence>
<keyword evidence="4" id="KW-0813">Transport</keyword>
<dbReference type="Proteomes" id="UP000448292">
    <property type="component" value="Unassembled WGS sequence"/>
</dbReference>
<comment type="similarity">
    <text evidence="2">Belongs to the ABC transporter superfamily.</text>
</comment>
<dbReference type="GO" id="GO:0005886">
    <property type="term" value="C:plasma membrane"/>
    <property type="evidence" value="ECO:0007669"/>
    <property type="project" value="TreeGrafter"/>
</dbReference>
<dbReference type="OrthoDB" id="9809450at2"/>
<dbReference type="GO" id="GO:0016887">
    <property type="term" value="F:ATP hydrolysis activity"/>
    <property type="evidence" value="ECO:0007669"/>
    <property type="project" value="InterPro"/>
</dbReference>
<keyword evidence="8" id="KW-0131">Cell cycle</keyword>
<dbReference type="GO" id="GO:0022857">
    <property type="term" value="F:transmembrane transporter activity"/>
    <property type="evidence" value="ECO:0007669"/>
    <property type="project" value="TreeGrafter"/>
</dbReference>
<evidence type="ECO:0000256" key="2">
    <source>
        <dbReference type="ARBA" id="ARBA00005417"/>
    </source>
</evidence>
<keyword evidence="6 8" id="KW-0067">ATP-binding</keyword>
<name>A0A7M3MDM8_9BACT</name>
<reference evidence="8 9" key="1">
    <citation type="submission" date="2018-06" db="EMBL/GenBank/DDBJ databases">
        <title>Complete genome of Desulfovibrio indonesiensis P37SLT.</title>
        <authorList>
            <person name="Crispim J.S."/>
            <person name="Vidigal P.M.P."/>
            <person name="Silva L.C.F."/>
            <person name="Laguardia C.N."/>
            <person name="Araujo L.C."/>
            <person name="Dias R.S."/>
            <person name="Sousa M.P."/>
            <person name="Paula S.O."/>
            <person name="Silva C."/>
        </authorList>
    </citation>
    <scope>NUCLEOTIDE SEQUENCE [LARGE SCALE GENOMIC DNA]</scope>
    <source>
        <strain evidence="8 9">P37SLT</strain>
    </source>
</reference>
<accession>A0A7M3MDM8</accession>
<gene>
    <name evidence="8" type="ORF">DPQ33_11530</name>
</gene>
<dbReference type="Gene3D" id="3.40.50.300">
    <property type="entry name" value="P-loop containing nucleotide triphosphate hydrolases"/>
    <property type="match status" value="1"/>
</dbReference>
<keyword evidence="9" id="KW-1185">Reference proteome</keyword>
<dbReference type="InterPro" id="IPR003439">
    <property type="entry name" value="ABC_transporter-like_ATP-bd"/>
</dbReference>
<dbReference type="PANTHER" id="PTHR24220">
    <property type="entry name" value="IMPORT ATP-BINDING PROTEIN"/>
    <property type="match status" value="1"/>
</dbReference>
<dbReference type="InterPro" id="IPR015854">
    <property type="entry name" value="ABC_transpr_LolD-like"/>
</dbReference>
<sequence length="239" mass="26416">MLKLNRLSYNFGSNWALKDISFSLEKGDYLYVTGPSGAGKTTLLRLIFGLLPVTRGKAEVCGFTMNGIHRSALPLLRRQVSFVFQDFKILPHRTVAENVALALQARLMPEQQVRKRVRAVLRGLDMERKADTRCEVLSGGEQQRVAVARAVVTNPQLLLADEPSGNLDPELSLRLMDVFRHFNSFGTTVILATHSRELLSSHKGAKMLQLENGQMAGASAVNAPPDAEATQYAALRRQS</sequence>
<protein>
    <recommendedName>
        <fullName evidence="3">Cell division ATP-binding protein FtsE</fullName>
    </recommendedName>
</protein>
<dbReference type="GO" id="GO:0005524">
    <property type="term" value="F:ATP binding"/>
    <property type="evidence" value="ECO:0007669"/>
    <property type="project" value="UniProtKB-KW"/>
</dbReference>
<proteinExistence type="inferred from homology"/>
<dbReference type="Pfam" id="PF00005">
    <property type="entry name" value="ABC_tran"/>
    <property type="match status" value="1"/>
</dbReference>
<evidence type="ECO:0000313" key="9">
    <source>
        <dbReference type="Proteomes" id="UP000448292"/>
    </source>
</evidence>
<dbReference type="PROSITE" id="PS50893">
    <property type="entry name" value="ABC_TRANSPORTER_2"/>
    <property type="match status" value="1"/>
</dbReference>
<dbReference type="PANTHER" id="PTHR24220:SF470">
    <property type="entry name" value="CELL DIVISION ATP-BINDING PROTEIN FTSE"/>
    <property type="match status" value="1"/>
</dbReference>
<evidence type="ECO:0000256" key="4">
    <source>
        <dbReference type="ARBA" id="ARBA00022448"/>
    </source>
</evidence>
<dbReference type="InterPro" id="IPR027417">
    <property type="entry name" value="P-loop_NTPase"/>
</dbReference>
<dbReference type="GO" id="GO:0051301">
    <property type="term" value="P:cell division"/>
    <property type="evidence" value="ECO:0007669"/>
    <property type="project" value="UniProtKB-KW"/>
</dbReference>
<evidence type="ECO:0000256" key="5">
    <source>
        <dbReference type="ARBA" id="ARBA00022741"/>
    </source>
</evidence>
<evidence type="ECO:0000259" key="7">
    <source>
        <dbReference type="PROSITE" id="PS50893"/>
    </source>
</evidence>
<dbReference type="InterPro" id="IPR017871">
    <property type="entry name" value="ABC_transporter-like_CS"/>
</dbReference>
<keyword evidence="8" id="KW-0132">Cell division</keyword>
<evidence type="ECO:0000313" key="8">
    <source>
        <dbReference type="EMBL" id="TVM16700.1"/>
    </source>
</evidence>
<comment type="caution">
    <text evidence="8">The sequence shown here is derived from an EMBL/GenBank/DDBJ whole genome shotgun (WGS) entry which is preliminary data.</text>
</comment>
<evidence type="ECO:0000256" key="6">
    <source>
        <dbReference type="ARBA" id="ARBA00022840"/>
    </source>
</evidence>
<feature type="domain" description="ABC transporter" evidence="7">
    <location>
        <begin position="2"/>
        <end position="237"/>
    </location>
</feature>
<dbReference type="InterPro" id="IPR017911">
    <property type="entry name" value="MacB-like_ATP-bd"/>
</dbReference>
<keyword evidence="5" id="KW-0547">Nucleotide-binding</keyword>
<dbReference type="CDD" id="cd03255">
    <property type="entry name" value="ABC_MJ0796_LolCDE_FtsE"/>
    <property type="match status" value="1"/>
</dbReference>
<evidence type="ECO:0000256" key="3">
    <source>
        <dbReference type="ARBA" id="ARBA00020019"/>
    </source>
</evidence>
<organism evidence="8 9">
    <name type="scientific">Oceanidesulfovibrio indonesiensis</name>
    <dbReference type="NCBI Taxonomy" id="54767"/>
    <lineage>
        <taxon>Bacteria</taxon>
        <taxon>Pseudomonadati</taxon>
        <taxon>Thermodesulfobacteriota</taxon>
        <taxon>Desulfovibrionia</taxon>
        <taxon>Desulfovibrionales</taxon>
        <taxon>Desulfovibrionaceae</taxon>
        <taxon>Oceanidesulfovibrio</taxon>
    </lineage>
</organism>